<dbReference type="Gene3D" id="3.40.366.10">
    <property type="entry name" value="Malonyl-Coenzyme A Acyl Carrier Protein, domain 2"/>
    <property type="match status" value="1"/>
</dbReference>
<keyword evidence="2" id="KW-1185">Reference proteome</keyword>
<evidence type="ECO:0000313" key="1">
    <source>
        <dbReference type="EMBL" id="PMD21169.1"/>
    </source>
</evidence>
<dbReference type="AlphaFoldDB" id="A0A2J6Q4J9"/>
<reference evidence="1 2" key="1">
    <citation type="submission" date="2016-05" db="EMBL/GenBank/DDBJ databases">
        <title>A degradative enzymes factory behind the ericoid mycorrhizal symbiosis.</title>
        <authorList>
            <consortium name="DOE Joint Genome Institute"/>
            <person name="Martino E."/>
            <person name="Morin E."/>
            <person name="Grelet G."/>
            <person name="Kuo A."/>
            <person name="Kohler A."/>
            <person name="Daghino S."/>
            <person name="Barry K."/>
            <person name="Choi C."/>
            <person name="Cichocki N."/>
            <person name="Clum A."/>
            <person name="Copeland A."/>
            <person name="Hainaut M."/>
            <person name="Haridas S."/>
            <person name="Labutti K."/>
            <person name="Lindquist E."/>
            <person name="Lipzen A."/>
            <person name="Khouja H.-R."/>
            <person name="Murat C."/>
            <person name="Ohm R."/>
            <person name="Olson A."/>
            <person name="Spatafora J."/>
            <person name="Veneault-Fourrey C."/>
            <person name="Henrissat B."/>
            <person name="Grigoriev I."/>
            <person name="Martin F."/>
            <person name="Perotto S."/>
        </authorList>
    </citation>
    <scope>NUCLEOTIDE SEQUENCE [LARGE SCALE GENOMIC DNA]</scope>
    <source>
        <strain evidence="1 2">UAMH 7357</strain>
    </source>
</reference>
<sequence>MQAGAAAPYLDALKNCNITIADGSGPTWYSSVYEGEVMNMERLSPQYLVDNMTQAILYDLAIGPHPALKVSAWKSPGSRLMIAILWHCRGRDSPAGTNEEQADAQLGTLLEIATTWLCRGSRFFVPGWQYQ</sequence>
<accession>A0A2J6Q4J9</accession>
<dbReference type="Proteomes" id="UP000235672">
    <property type="component" value="Unassembled WGS sequence"/>
</dbReference>
<dbReference type="GO" id="GO:0016740">
    <property type="term" value="F:transferase activity"/>
    <property type="evidence" value="ECO:0007669"/>
    <property type="project" value="InterPro"/>
</dbReference>
<gene>
    <name evidence="1" type="ORF">NA56DRAFT_703857</name>
</gene>
<dbReference type="STRING" id="1745343.A0A2J6Q4J9"/>
<dbReference type="EMBL" id="KZ613482">
    <property type="protein sequence ID" value="PMD21169.1"/>
    <property type="molecule type" value="Genomic_DNA"/>
</dbReference>
<protein>
    <submittedName>
        <fullName evidence="1">Uncharacterized protein</fullName>
    </submittedName>
</protein>
<proteinExistence type="predicted"/>
<organism evidence="1 2">
    <name type="scientific">Hyaloscypha hepaticicola</name>
    <dbReference type="NCBI Taxonomy" id="2082293"/>
    <lineage>
        <taxon>Eukaryota</taxon>
        <taxon>Fungi</taxon>
        <taxon>Dikarya</taxon>
        <taxon>Ascomycota</taxon>
        <taxon>Pezizomycotina</taxon>
        <taxon>Leotiomycetes</taxon>
        <taxon>Helotiales</taxon>
        <taxon>Hyaloscyphaceae</taxon>
        <taxon>Hyaloscypha</taxon>
    </lineage>
</organism>
<name>A0A2J6Q4J9_9HELO</name>
<dbReference type="InterPro" id="IPR001227">
    <property type="entry name" value="Ac_transferase_dom_sf"/>
</dbReference>
<evidence type="ECO:0000313" key="2">
    <source>
        <dbReference type="Proteomes" id="UP000235672"/>
    </source>
</evidence>